<evidence type="ECO:0000256" key="6">
    <source>
        <dbReference type="ARBA" id="ARBA00033409"/>
    </source>
</evidence>
<dbReference type="Pfam" id="PF11967">
    <property type="entry name" value="RecO_N"/>
    <property type="match status" value="1"/>
</dbReference>
<dbReference type="Proteomes" id="UP000230882">
    <property type="component" value="Unassembled WGS sequence"/>
</dbReference>
<accession>A0A2H0UZB2</accession>
<organism evidence="9 10">
    <name type="scientific">bacterium (Candidatus Gribaldobacteria) CG10_big_fil_rev_8_21_14_0_10_37_46</name>
    <dbReference type="NCBI Taxonomy" id="2014276"/>
    <lineage>
        <taxon>Bacteria</taxon>
        <taxon>Candidatus Gribaldobacteria</taxon>
    </lineage>
</organism>
<dbReference type="SUPFAM" id="SSF57863">
    <property type="entry name" value="ArfGap/RecO-like zinc finger"/>
    <property type="match status" value="1"/>
</dbReference>
<dbReference type="Gene3D" id="1.20.1440.120">
    <property type="entry name" value="Recombination protein O, C-terminal domain"/>
    <property type="match status" value="1"/>
</dbReference>
<evidence type="ECO:0000256" key="5">
    <source>
        <dbReference type="ARBA" id="ARBA00023204"/>
    </source>
</evidence>
<dbReference type="PANTHER" id="PTHR33991">
    <property type="entry name" value="DNA REPAIR PROTEIN RECO"/>
    <property type="match status" value="1"/>
</dbReference>
<sequence length="241" mass="28632">MFTHYRTQGFFLKEEEQGEADRLFTVFTEDFGKLKVFGKAIRKIKSKLRAGTEIFSLSEIEFIQGKTHKTLTDTVLIDKFKNIKEDLEKLKTAFQIAKALDSFLGEEEKDDEIWQLLKETFQRLNNYPLRTINYSLVYYYFFWNLISILGYKPELYHCSVCQKRLLPRNLYFSSKESGIICESCFKKMDEKTKALCLKININVVKILRLIIEKSWKILERLKIEKEDKENLNSLLKNQIYV</sequence>
<dbReference type="SUPFAM" id="SSF50249">
    <property type="entry name" value="Nucleic acid-binding proteins"/>
    <property type="match status" value="1"/>
</dbReference>
<dbReference type="InterPro" id="IPR012340">
    <property type="entry name" value="NA-bd_OB-fold"/>
</dbReference>
<comment type="caution">
    <text evidence="9">The sequence shown here is derived from an EMBL/GenBank/DDBJ whole genome shotgun (WGS) entry which is preliminary data.</text>
</comment>
<dbReference type="Gene3D" id="2.40.50.140">
    <property type="entry name" value="Nucleic acid-binding proteins"/>
    <property type="match status" value="1"/>
</dbReference>
<dbReference type="InterPro" id="IPR022572">
    <property type="entry name" value="DNA_rep/recomb_RecO_N"/>
</dbReference>
<evidence type="ECO:0000256" key="4">
    <source>
        <dbReference type="ARBA" id="ARBA00023172"/>
    </source>
</evidence>
<evidence type="ECO:0000256" key="1">
    <source>
        <dbReference type="ARBA" id="ARBA00007452"/>
    </source>
</evidence>
<dbReference type="InterPro" id="IPR003717">
    <property type="entry name" value="RecO"/>
</dbReference>
<feature type="domain" description="DNA replication/recombination mediator RecO N-terminal" evidence="8">
    <location>
        <begin position="4"/>
        <end position="79"/>
    </location>
</feature>
<evidence type="ECO:0000256" key="2">
    <source>
        <dbReference type="ARBA" id="ARBA00021310"/>
    </source>
</evidence>
<dbReference type="Pfam" id="PF02565">
    <property type="entry name" value="RecO_C"/>
    <property type="match status" value="1"/>
</dbReference>
<name>A0A2H0UZB2_9BACT</name>
<dbReference type="InterPro" id="IPR042242">
    <property type="entry name" value="RecO_C"/>
</dbReference>
<evidence type="ECO:0000313" key="9">
    <source>
        <dbReference type="EMBL" id="PIR91539.1"/>
    </source>
</evidence>
<keyword evidence="5 7" id="KW-0234">DNA repair</keyword>
<keyword evidence="4 7" id="KW-0233">DNA recombination</keyword>
<evidence type="ECO:0000259" key="8">
    <source>
        <dbReference type="Pfam" id="PF11967"/>
    </source>
</evidence>
<dbReference type="InterPro" id="IPR037278">
    <property type="entry name" value="ARFGAP/RecO"/>
</dbReference>
<dbReference type="NCBIfam" id="TIGR00613">
    <property type="entry name" value="reco"/>
    <property type="match status" value="1"/>
</dbReference>
<keyword evidence="3 7" id="KW-0227">DNA damage</keyword>
<gene>
    <name evidence="7 9" type="primary">recO</name>
    <name evidence="9" type="ORF">COU02_00030</name>
</gene>
<evidence type="ECO:0000313" key="10">
    <source>
        <dbReference type="Proteomes" id="UP000230882"/>
    </source>
</evidence>
<dbReference type="AlphaFoldDB" id="A0A2H0UZB2"/>
<reference evidence="10" key="1">
    <citation type="submission" date="2017-09" db="EMBL/GenBank/DDBJ databases">
        <title>Depth-based differentiation of microbial function through sediment-hosted aquifers and enrichment of novel symbionts in the deep terrestrial subsurface.</title>
        <authorList>
            <person name="Probst A.J."/>
            <person name="Ladd B."/>
            <person name="Jarett J.K."/>
            <person name="Geller-Mcgrath D.E."/>
            <person name="Sieber C.M.K."/>
            <person name="Emerson J.B."/>
            <person name="Anantharaman K."/>
            <person name="Thomas B.C."/>
            <person name="Malmstrom R."/>
            <person name="Stieglmeier M."/>
            <person name="Klingl A."/>
            <person name="Woyke T."/>
            <person name="Ryan C.M."/>
            <person name="Banfield J.F."/>
        </authorList>
    </citation>
    <scope>NUCLEOTIDE SEQUENCE [LARGE SCALE GENOMIC DNA]</scope>
</reference>
<evidence type="ECO:0000256" key="3">
    <source>
        <dbReference type="ARBA" id="ARBA00022763"/>
    </source>
</evidence>
<comment type="function">
    <text evidence="7">Involved in DNA repair and RecF pathway recombination.</text>
</comment>
<protein>
    <recommendedName>
        <fullName evidence="2 7">DNA repair protein RecO</fullName>
    </recommendedName>
    <alternativeName>
        <fullName evidence="6 7">Recombination protein O</fullName>
    </alternativeName>
</protein>
<dbReference type="GO" id="GO:0043590">
    <property type="term" value="C:bacterial nucleoid"/>
    <property type="evidence" value="ECO:0007669"/>
    <property type="project" value="TreeGrafter"/>
</dbReference>
<dbReference type="EMBL" id="PFAU01000002">
    <property type="protein sequence ID" value="PIR91539.1"/>
    <property type="molecule type" value="Genomic_DNA"/>
</dbReference>
<dbReference type="PANTHER" id="PTHR33991:SF1">
    <property type="entry name" value="DNA REPAIR PROTEIN RECO"/>
    <property type="match status" value="1"/>
</dbReference>
<proteinExistence type="inferred from homology"/>
<dbReference type="GO" id="GO:0006302">
    <property type="term" value="P:double-strand break repair"/>
    <property type="evidence" value="ECO:0007669"/>
    <property type="project" value="TreeGrafter"/>
</dbReference>
<comment type="similarity">
    <text evidence="1 7">Belongs to the RecO family.</text>
</comment>
<dbReference type="HAMAP" id="MF_00201">
    <property type="entry name" value="RecO"/>
    <property type="match status" value="1"/>
</dbReference>
<evidence type="ECO:0000256" key="7">
    <source>
        <dbReference type="HAMAP-Rule" id="MF_00201"/>
    </source>
</evidence>
<dbReference type="GO" id="GO:0006310">
    <property type="term" value="P:DNA recombination"/>
    <property type="evidence" value="ECO:0007669"/>
    <property type="project" value="UniProtKB-UniRule"/>
</dbReference>